<sequence>MRRKWTKIVGASFLSLALLAACGTSDKEKEEGSAGGKDKEKSAETVTVGISQYVTHRSLDAATKGFKAALEESDLDVKFNDQNAQGDPNNAASIAQNLVGDKVDLIFANATPSAIAALNETKDIPIVFTSVTDPVGSKLVESMEKPGGNVTGTSDTHPDAIPNTVKFIDEQMDAKTIGLIFNAGEQNSQVQIDAVKEAVKGTDLKTVEATVSTSAEVKQAAESLIGRADVFYVITDNTVVSAIETVVQVASDNDIPLFVGEHDSVEAGGFAAYGTSYYDLGYQTGKMAIQILKGEKTPDQIPAEYPSGDLDLLINKKAAEDMGVKLKPEWDDIAEYLK</sequence>
<evidence type="ECO:0000313" key="2">
    <source>
        <dbReference type="EMBL" id="PWA09062.1"/>
    </source>
</evidence>
<comment type="caution">
    <text evidence="2">The sequence shown here is derived from an EMBL/GenBank/DDBJ whole genome shotgun (WGS) entry which is preliminary data.</text>
</comment>
<protein>
    <submittedName>
        <fullName evidence="2">BMP family ABC transporter substrate-binding protein</fullName>
    </submittedName>
</protein>
<keyword evidence="3" id="KW-1185">Reference proteome</keyword>
<dbReference type="SUPFAM" id="SSF53822">
    <property type="entry name" value="Periplasmic binding protein-like I"/>
    <property type="match status" value="1"/>
</dbReference>
<dbReference type="Pfam" id="PF04392">
    <property type="entry name" value="ABC_sub_bind"/>
    <property type="match status" value="1"/>
</dbReference>
<evidence type="ECO:0000256" key="1">
    <source>
        <dbReference type="SAM" id="SignalP"/>
    </source>
</evidence>
<dbReference type="RefSeq" id="WP_116555510.1">
    <property type="nucleotide sequence ID" value="NZ_QCZG01000032.1"/>
</dbReference>
<feature type="chain" id="PRO_5039055203" evidence="1">
    <location>
        <begin position="21"/>
        <end position="338"/>
    </location>
</feature>
<dbReference type="Gene3D" id="3.40.50.2300">
    <property type="match status" value="2"/>
</dbReference>
<dbReference type="EMBL" id="QCZG01000032">
    <property type="protein sequence ID" value="PWA09062.1"/>
    <property type="molecule type" value="Genomic_DNA"/>
</dbReference>
<gene>
    <name evidence="2" type="ORF">DCC39_13945</name>
</gene>
<dbReference type="PANTHER" id="PTHR35271:SF1">
    <property type="entry name" value="ABC TRANSPORTER, SUBSTRATE-BINDING LIPOPROTEIN"/>
    <property type="match status" value="1"/>
</dbReference>
<evidence type="ECO:0000313" key="3">
    <source>
        <dbReference type="Proteomes" id="UP000245998"/>
    </source>
</evidence>
<dbReference type="InterPro" id="IPR028082">
    <property type="entry name" value="Peripla_BP_I"/>
</dbReference>
<dbReference type="CDD" id="cd06325">
    <property type="entry name" value="PBP1_ABC_unchar_transporter"/>
    <property type="match status" value="1"/>
</dbReference>
<dbReference type="PROSITE" id="PS51257">
    <property type="entry name" value="PROKAR_LIPOPROTEIN"/>
    <property type="match status" value="1"/>
</dbReference>
<proteinExistence type="predicted"/>
<feature type="signal peptide" evidence="1">
    <location>
        <begin position="1"/>
        <end position="20"/>
    </location>
</feature>
<dbReference type="InterPro" id="IPR007487">
    <property type="entry name" value="ABC_transpt-TYRBP-like"/>
</dbReference>
<accession>A0A2U1JV87</accession>
<dbReference type="AlphaFoldDB" id="A0A2U1JV87"/>
<organism evidence="2 3">
    <name type="scientific">Pueribacillus theae</name>
    <dbReference type="NCBI Taxonomy" id="2171751"/>
    <lineage>
        <taxon>Bacteria</taxon>
        <taxon>Bacillati</taxon>
        <taxon>Bacillota</taxon>
        <taxon>Bacilli</taxon>
        <taxon>Bacillales</taxon>
        <taxon>Bacillaceae</taxon>
        <taxon>Pueribacillus</taxon>
    </lineage>
</organism>
<name>A0A2U1JV87_9BACI</name>
<dbReference type="OrthoDB" id="9776955at2"/>
<dbReference type="Proteomes" id="UP000245998">
    <property type="component" value="Unassembled WGS sequence"/>
</dbReference>
<dbReference type="PANTHER" id="PTHR35271">
    <property type="entry name" value="ABC TRANSPORTER, SUBSTRATE-BINDING LIPOPROTEIN-RELATED"/>
    <property type="match status" value="1"/>
</dbReference>
<reference evidence="2 3" key="1">
    <citation type="submission" date="2018-04" db="EMBL/GenBank/DDBJ databases">
        <title>Camelliibacillus theae gen. nov., sp. nov., isolated from Pu'er tea.</title>
        <authorList>
            <person name="Niu L."/>
        </authorList>
    </citation>
    <scope>NUCLEOTIDE SEQUENCE [LARGE SCALE GENOMIC DNA]</scope>
    <source>
        <strain evidence="2 3">T8</strain>
    </source>
</reference>
<keyword evidence="1" id="KW-0732">Signal</keyword>